<accession>A0ABD2QCY3</accession>
<dbReference type="Proteomes" id="UP001626550">
    <property type="component" value="Unassembled WGS sequence"/>
</dbReference>
<dbReference type="InterPro" id="IPR032675">
    <property type="entry name" value="LRR_dom_sf"/>
</dbReference>
<evidence type="ECO:0000313" key="2">
    <source>
        <dbReference type="Proteomes" id="UP001626550"/>
    </source>
</evidence>
<dbReference type="AlphaFoldDB" id="A0ABD2QCY3"/>
<dbReference type="EMBL" id="JBJKFK010000395">
    <property type="protein sequence ID" value="KAL3317360.1"/>
    <property type="molecule type" value="Genomic_DNA"/>
</dbReference>
<dbReference type="SUPFAM" id="SSF52047">
    <property type="entry name" value="RNI-like"/>
    <property type="match status" value="1"/>
</dbReference>
<dbReference type="Gene3D" id="3.80.10.10">
    <property type="entry name" value="Ribonuclease Inhibitor"/>
    <property type="match status" value="1"/>
</dbReference>
<evidence type="ECO:0000313" key="1">
    <source>
        <dbReference type="EMBL" id="KAL3317360.1"/>
    </source>
</evidence>
<proteinExistence type="predicted"/>
<sequence>MASCSSLRILYLNGNHIGLSGVIEFFTELVKSILSDQCEEETKVKASRKKKKGNKKEKDPALPISYDMFAISLQSNDVHIMDRALDVKCIEFIEYFCNYLKLAKDLQWLNFFGNEISTFGAQSIISALTERSKTIKNKKQKKVFLEITPHFSSSLYDQLIKLTGKNKPKLRLK</sequence>
<reference evidence="1 2" key="1">
    <citation type="submission" date="2024-11" db="EMBL/GenBank/DDBJ databases">
        <title>Adaptive evolution of stress response genes in parasites aligns with host niche diversity.</title>
        <authorList>
            <person name="Hahn C."/>
            <person name="Resl P."/>
        </authorList>
    </citation>
    <scope>NUCLEOTIDE SEQUENCE [LARGE SCALE GENOMIC DNA]</scope>
    <source>
        <strain evidence="1">EGGRZ-B1_66</strain>
        <tissue evidence="1">Body</tissue>
    </source>
</reference>
<gene>
    <name evidence="1" type="ORF">Ciccas_003986</name>
</gene>
<keyword evidence="2" id="KW-1185">Reference proteome</keyword>
<name>A0ABD2QCY3_9PLAT</name>
<comment type="caution">
    <text evidence="1">The sequence shown here is derived from an EMBL/GenBank/DDBJ whole genome shotgun (WGS) entry which is preliminary data.</text>
</comment>
<protein>
    <submittedName>
        <fullName evidence="1">Uncharacterized protein</fullName>
    </submittedName>
</protein>
<organism evidence="1 2">
    <name type="scientific">Cichlidogyrus casuarinus</name>
    <dbReference type="NCBI Taxonomy" id="1844966"/>
    <lineage>
        <taxon>Eukaryota</taxon>
        <taxon>Metazoa</taxon>
        <taxon>Spiralia</taxon>
        <taxon>Lophotrochozoa</taxon>
        <taxon>Platyhelminthes</taxon>
        <taxon>Monogenea</taxon>
        <taxon>Monopisthocotylea</taxon>
        <taxon>Dactylogyridea</taxon>
        <taxon>Ancyrocephalidae</taxon>
        <taxon>Cichlidogyrus</taxon>
    </lineage>
</organism>